<keyword evidence="4" id="KW-0521">NADP</keyword>
<keyword evidence="1" id="KW-0963">Cytoplasm</keyword>
<dbReference type="PANTHER" id="PTHR11496">
    <property type="entry name" value="ALCOHOL DEHYDROGENASE"/>
    <property type="match status" value="1"/>
</dbReference>
<dbReference type="PANTHER" id="PTHR11496:SF83">
    <property type="entry name" value="HYDROXYACID-OXOACID TRANSHYDROGENASE, MITOCHONDRIAL"/>
    <property type="match status" value="1"/>
</dbReference>
<dbReference type="AlphaFoldDB" id="A0AAU7AZA7"/>
<dbReference type="GO" id="GO:0004022">
    <property type="term" value="F:alcohol dehydrogenase (NAD+) activity"/>
    <property type="evidence" value="ECO:0007669"/>
    <property type="project" value="TreeGrafter"/>
</dbReference>
<dbReference type="EMBL" id="CP114014">
    <property type="protein sequence ID" value="XAY06741.1"/>
    <property type="molecule type" value="Genomic_DNA"/>
</dbReference>
<evidence type="ECO:0000256" key="7">
    <source>
        <dbReference type="ARBA" id="ARBA00023098"/>
    </source>
</evidence>
<keyword evidence="9" id="KW-1208">Phospholipid metabolism</keyword>
<name>A0AAU7AZA7_9ACTN</name>
<feature type="compositionally biased region" description="Polar residues" evidence="10">
    <location>
        <begin position="198"/>
        <end position="214"/>
    </location>
</feature>
<dbReference type="GO" id="GO:0008654">
    <property type="term" value="P:phospholipid biosynthetic process"/>
    <property type="evidence" value="ECO:0007669"/>
    <property type="project" value="UniProtKB-KW"/>
</dbReference>
<dbReference type="Gene3D" id="1.20.1090.10">
    <property type="entry name" value="Dehydroquinate synthase-like - alpha domain"/>
    <property type="match status" value="1"/>
</dbReference>
<dbReference type="RefSeq" id="WP_354697959.1">
    <property type="nucleotide sequence ID" value="NZ_CP114014.1"/>
</dbReference>
<dbReference type="InterPro" id="IPR039697">
    <property type="entry name" value="Alcohol_dehydrogenase_Fe"/>
</dbReference>
<feature type="domain" description="Fe-containing alcohol dehydrogenase-like C-terminal" evidence="11">
    <location>
        <begin position="155"/>
        <end position="353"/>
    </location>
</feature>
<protein>
    <submittedName>
        <fullName evidence="12">1,3-propanediol dehydrogenase</fullName>
        <ecNumber evidence="12">1.1.1.202</ecNumber>
    </submittedName>
</protein>
<dbReference type="InterPro" id="IPR056798">
    <property type="entry name" value="ADH_Fe_C"/>
</dbReference>
<keyword evidence="3" id="KW-0479">Metal-binding</keyword>
<proteinExistence type="predicted"/>
<evidence type="ECO:0000256" key="10">
    <source>
        <dbReference type="SAM" id="MobiDB-lite"/>
    </source>
</evidence>
<gene>
    <name evidence="12" type="primary">dhaT</name>
    <name evidence="12" type="ORF">DSM112329_03618</name>
</gene>
<evidence type="ECO:0000256" key="1">
    <source>
        <dbReference type="ARBA" id="ARBA00022490"/>
    </source>
</evidence>
<evidence type="ECO:0000256" key="9">
    <source>
        <dbReference type="ARBA" id="ARBA00023264"/>
    </source>
</evidence>
<evidence type="ECO:0000256" key="2">
    <source>
        <dbReference type="ARBA" id="ARBA00022516"/>
    </source>
</evidence>
<organism evidence="12">
    <name type="scientific">Paraconexibacter sp. AEG42_29</name>
    <dbReference type="NCBI Taxonomy" id="2997339"/>
    <lineage>
        <taxon>Bacteria</taxon>
        <taxon>Bacillati</taxon>
        <taxon>Actinomycetota</taxon>
        <taxon>Thermoleophilia</taxon>
        <taxon>Solirubrobacterales</taxon>
        <taxon>Paraconexibacteraceae</taxon>
        <taxon>Paraconexibacter</taxon>
    </lineage>
</organism>
<reference evidence="12" key="1">
    <citation type="submission" date="2022-12" db="EMBL/GenBank/DDBJ databases">
        <title>Paraconexibacter alkalitolerans sp. nov. and Baekduia alba sp. nov., isolated from soil and emended description of the genera Paraconexibacter (Chun et al., 2020) and Baekduia (An et al., 2020).</title>
        <authorList>
            <person name="Vieira S."/>
            <person name="Huber K.J."/>
            <person name="Geppert A."/>
            <person name="Wolf J."/>
            <person name="Neumann-Schaal M."/>
            <person name="Muesken M."/>
            <person name="Overmann J."/>
        </authorList>
    </citation>
    <scope>NUCLEOTIDE SEQUENCE</scope>
    <source>
        <strain evidence="12">AEG42_29</strain>
    </source>
</reference>
<evidence type="ECO:0000313" key="12">
    <source>
        <dbReference type="EMBL" id="XAY06741.1"/>
    </source>
</evidence>
<evidence type="ECO:0000259" key="11">
    <source>
        <dbReference type="Pfam" id="PF25137"/>
    </source>
</evidence>
<keyword evidence="2" id="KW-0444">Lipid biosynthesis</keyword>
<dbReference type="GO" id="GO:0046872">
    <property type="term" value="F:metal ion binding"/>
    <property type="evidence" value="ECO:0007669"/>
    <property type="project" value="UniProtKB-KW"/>
</dbReference>
<evidence type="ECO:0000256" key="3">
    <source>
        <dbReference type="ARBA" id="ARBA00022723"/>
    </source>
</evidence>
<dbReference type="InterPro" id="IPR032837">
    <property type="entry name" value="G1PDH"/>
</dbReference>
<feature type="region of interest" description="Disordered" evidence="10">
    <location>
        <begin position="197"/>
        <end position="219"/>
    </location>
</feature>
<dbReference type="Pfam" id="PF13685">
    <property type="entry name" value="Fe-ADH_2"/>
    <property type="match status" value="1"/>
</dbReference>
<evidence type="ECO:0000256" key="4">
    <source>
        <dbReference type="ARBA" id="ARBA00022857"/>
    </source>
</evidence>
<accession>A0AAU7AZA7</accession>
<dbReference type="KEGG" id="parq:DSM112329_03618"/>
<dbReference type="EC" id="1.1.1.202" evidence="12"/>
<evidence type="ECO:0000256" key="6">
    <source>
        <dbReference type="ARBA" id="ARBA00023027"/>
    </source>
</evidence>
<dbReference type="GO" id="GO:0047516">
    <property type="term" value="F:1,3-propanediol dehydrogenase activity"/>
    <property type="evidence" value="ECO:0007669"/>
    <property type="project" value="UniProtKB-EC"/>
</dbReference>
<evidence type="ECO:0000256" key="5">
    <source>
        <dbReference type="ARBA" id="ARBA00023002"/>
    </source>
</evidence>
<sequence>MVSTAPFTWQDGERTLRFGRGAIADAPALLGDDYVLLTTDRGRDAAPAVVSGAAHVLDVRPGLVDEIAAELLADGLPEGDGLLVALGGGRVIDTAKALAAATGRHAGAIPTTLSAAEMTKVHRLPAGVSGVSGVRPRVVINDPALSASQPDAELAASAANSLAHAVEAPVTTLASPVPTLAALEAVRLTAAAYRTGSADDSSGGDQAAHLSSTPGGAPVEPDRDALALAAFLSGYGIDAAWYGLSHVCSQTLVRVGGAAHGPANAVVLPHTIAALRRRFPDAFAGLDDACGEAVDALAARLAARAGAARIRDLGVDEEALEKCADAAAGRAELQHTPPAADRDELLAIYRAAW</sequence>
<dbReference type="Pfam" id="PF25137">
    <property type="entry name" value="ADH_Fe_C"/>
    <property type="match status" value="1"/>
</dbReference>
<keyword evidence="8" id="KW-0594">Phospholipid biosynthesis</keyword>
<dbReference type="SUPFAM" id="SSF56796">
    <property type="entry name" value="Dehydroquinate synthase-like"/>
    <property type="match status" value="1"/>
</dbReference>
<keyword evidence="5 12" id="KW-0560">Oxidoreductase</keyword>
<keyword evidence="7" id="KW-0443">Lipid metabolism</keyword>
<keyword evidence="6" id="KW-0520">NAD</keyword>
<dbReference type="Gene3D" id="3.40.50.1970">
    <property type="match status" value="1"/>
</dbReference>
<evidence type="ECO:0000256" key="8">
    <source>
        <dbReference type="ARBA" id="ARBA00023209"/>
    </source>
</evidence>